<feature type="binding site" evidence="14">
    <location>
        <position position="164"/>
    </location>
    <ligand>
        <name>substrate</name>
    </ligand>
</feature>
<feature type="binding site" evidence="12">
    <location>
        <position position="339"/>
    </location>
    <ligand>
        <name>(2R)-2-phosphoglycerate</name>
        <dbReference type="ChEBI" id="CHEBI:58289"/>
    </ligand>
</feature>
<dbReference type="HAMAP" id="MF_00318">
    <property type="entry name" value="Enolase"/>
    <property type="match status" value="1"/>
</dbReference>
<feature type="domain" description="Enolase C-terminal TIM barrel" evidence="16">
    <location>
        <begin position="139"/>
        <end position="427"/>
    </location>
</feature>
<organism evidence="18 19">
    <name type="scientific">Corallococcus coralloides</name>
    <name type="common">Myxococcus coralloides</name>
    <dbReference type="NCBI Taxonomy" id="184914"/>
    <lineage>
        <taxon>Bacteria</taxon>
        <taxon>Pseudomonadati</taxon>
        <taxon>Myxococcota</taxon>
        <taxon>Myxococcia</taxon>
        <taxon>Myxococcales</taxon>
        <taxon>Cystobacterineae</taxon>
        <taxon>Myxococcaceae</taxon>
        <taxon>Corallococcus</taxon>
    </lineage>
</organism>
<feature type="binding site" evidence="14">
    <location>
        <position position="390"/>
    </location>
    <ligand>
        <name>substrate</name>
    </ligand>
</feature>
<dbReference type="InterPro" id="IPR000941">
    <property type="entry name" value="Enolase"/>
</dbReference>
<dbReference type="GO" id="GO:0000015">
    <property type="term" value="C:phosphopyruvate hydratase complex"/>
    <property type="evidence" value="ECO:0007669"/>
    <property type="project" value="InterPro"/>
</dbReference>
<keyword evidence="18" id="KW-0670">Pyruvate</keyword>
<evidence type="ECO:0000256" key="14">
    <source>
        <dbReference type="PIRSR" id="PIRSR001400-2"/>
    </source>
</evidence>
<dbReference type="AlphaFoldDB" id="A0A410RSD2"/>
<sequence length="432" mass="46236">MTEIAQILAREVLDSRGNPTVEAEVLLVGGSRGRATVPSGASTGEHEAHELRDGDKGRYLGKGVKKAVDHVRDTLGPALIGMDAVDQVAVDQRMIELDGTSTKSKLGANAILAVSMATARAAADAHGLPLYRYVGGLQARTLPVPLMNILNGGAHADTRVDVQEFMVVPAGAKTFAEGLRWGAEVFHALKKILKARKLATGVGDEGGYAPDLPANEEALKLIMEAIDAAGFKAGEQLFLALDVAASEFFDKGSKKYKLKGEGKEYDSQGLLEYYRGLSQKYPIISIEDGMAEDDWEGWKKLTDALGDKVQLVGDDLFVTNVERLSRGIETGTANSILVKVNQIGSLTETFDAVRMAHKAGMTSIMSHRSGESEDTTIADLAVALDCGQIKTGSASRSDRVAKYNQLLRIEEELGAGARYAGRSAFRSLAKKQ</sequence>
<dbReference type="GO" id="GO:0000287">
    <property type="term" value="F:magnesium ion binding"/>
    <property type="evidence" value="ECO:0007669"/>
    <property type="project" value="UniProtKB-UniRule"/>
</dbReference>
<feature type="binding site" evidence="12">
    <location>
        <position position="368"/>
    </location>
    <ligand>
        <name>(2R)-2-phosphoglycerate</name>
        <dbReference type="ChEBI" id="CHEBI:58289"/>
    </ligand>
</feature>
<keyword evidence="6 12" id="KW-0964">Secreted</keyword>
<dbReference type="PROSITE" id="PS00164">
    <property type="entry name" value="ENOLASE"/>
    <property type="match status" value="1"/>
</dbReference>
<evidence type="ECO:0000256" key="6">
    <source>
        <dbReference type="ARBA" id="ARBA00022525"/>
    </source>
</evidence>
<evidence type="ECO:0000256" key="10">
    <source>
        <dbReference type="ARBA" id="ARBA00023239"/>
    </source>
</evidence>
<keyword evidence="8 12" id="KW-0460">Magnesium</keyword>
<dbReference type="UniPathway" id="UPA00109">
    <property type="reaction ID" value="UER00187"/>
</dbReference>
<dbReference type="PIRSF" id="PIRSF001400">
    <property type="entry name" value="Enolase"/>
    <property type="match status" value="1"/>
</dbReference>
<dbReference type="SMART" id="SM01193">
    <property type="entry name" value="Enolase_N"/>
    <property type="match status" value="1"/>
</dbReference>
<comment type="subcellular location">
    <subcellularLocation>
        <location evidence="12">Cytoplasm</location>
    </subcellularLocation>
    <subcellularLocation>
        <location evidence="12">Secreted</location>
    </subcellularLocation>
    <subcellularLocation>
        <location evidence="12">Cell surface</location>
    </subcellularLocation>
    <text evidence="12">Fractions of enolase are present in both the cytoplasm and on the cell surface.</text>
</comment>
<dbReference type="InterPro" id="IPR020810">
    <property type="entry name" value="Enolase_C"/>
</dbReference>
<comment type="cofactor">
    <cofactor evidence="12">
        <name>Mg(2+)</name>
        <dbReference type="ChEBI" id="CHEBI:18420"/>
    </cofactor>
    <text evidence="12">Binds a second Mg(2+) ion via substrate during catalysis.</text>
</comment>
<feature type="binding site" evidence="12 15">
    <location>
        <position position="242"/>
    </location>
    <ligand>
        <name>Mg(2+)</name>
        <dbReference type="ChEBI" id="CHEBI:18420"/>
    </ligand>
</feature>
<evidence type="ECO:0000256" key="4">
    <source>
        <dbReference type="ARBA" id="ARBA00017068"/>
    </source>
</evidence>
<reference evidence="18 19" key="1">
    <citation type="submission" date="2018-12" db="EMBL/GenBank/DDBJ databases">
        <title>Complete Genome Sequence of the Corallopyronin A producing Myxobacterium Corallococcus coralloides B035.</title>
        <authorList>
            <person name="Bouhired S.M."/>
            <person name="Rupp O."/>
            <person name="Blom J."/>
            <person name="Schaeberle T.F."/>
            <person name="Kehraus S."/>
            <person name="Schiefer A."/>
            <person name="Pfarr K."/>
            <person name="Goesmann A."/>
            <person name="Hoerauf A."/>
            <person name="Koenig G.M."/>
        </authorList>
    </citation>
    <scope>NUCLEOTIDE SEQUENCE [LARGE SCALE GENOMIC DNA]</scope>
    <source>
        <strain evidence="18 19">B035</strain>
    </source>
</reference>
<dbReference type="FunFam" id="3.30.390.10:FF:000001">
    <property type="entry name" value="Enolase"/>
    <property type="match status" value="1"/>
</dbReference>
<dbReference type="RefSeq" id="WP_128796682.1">
    <property type="nucleotide sequence ID" value="NZ_CP034669.1"/>
</dbReference>
<evidence type="ECO:0000256" key="13">
    <source>
        <dbReference type="PIRSR" id="PIRSR001400-1"/>
    </source>
</evidence>
<dbReference type="SUPFAM" id="SSF54826">
    <property type="entry name" value="Enolase N-terminal domain-like"/>
    <property type="match status" value="1"/>
</dbReference>
<comment type="similarity">
    <text evidence="2 12">Belongs to the enolase family.</text>
</comment>
<feature type="binding site" evidence="14">
    <location>
        <position position="155"/>
    </location>
    <ligand>
        <name>substrate</name>
    </ligand>
</feature>
<evidence type="ECO:0000256" key="15">
    <source>
        <dbReference type="PIRSR" id="PIRSR001400-3"/>
    </source>
</evidence>
<feature type="binding site" evidence="14">
    <location>
        <position position="287"/>
    </location>
    <ligand>
        <name>substrate</name>
    </ligand>
</feature>
<feature type="active site" description="Proton donor" evidence="12 13">
    <location>
        <position position="205"/>
    </location>
</feature>
<feature type="binding site" evidence="12">
    <location>
        <position position="369"/>
    </location>
    <ligand>
        <name>(2R)-2-phosphoglycerate</name>
        <dbReference type="ChEBI" id="CHEBI:58289"/>
    </ligand>
</feature>
<dbReference type="SFLD" id="SFLDG00178">
    <property type="entry name" value="enolase"/>
    <property type="match status" value="1"/>
</dbReference>
<dbReference type="InterPro" id="IPR020809">
    <property type="entry name" value="Enolase_CS"/>
</dbReference>
<evidence type="ECO:0000256" key="1">
    <source>
        <dbReference type="ARBA" id="ARBA00005031"/>
    </source>
</evidence>
<dbReference type="CDD" id="cd03313">
    <property type="entry name" value="enolase"/>
    <property type="match status" value="1"/>
</dbReference>
<dbReference type="InterPro" id="IPR036849">
    <property type="entry name" value="Enolase-like_C_sf"/>
</dbReference>
<dbReference type="SUPFAM" id="SSF51604">
    <property type="entry name" value="Enolase C-terminal domain-like"/>
    <property type="match status" value="1"/>
</dbReference>
<evidence type="ECO:0000256" key="9">
    <source>
        <dbReference type="ARBA" id="ARBA00023152"/>
    </source>
</evidence>
<feature type="active site" description="Proton acceptor" evidence="12 13">
    <location>
        <position position="339"/>
    </location>
</feature>
<dbReference type="InterPro" id="IPR029017">
    <property type="entry name" value="Enolase-like_N"/>
</dbReference>
<dbReference type="GO" id="GO:0009986">
    <property type="term" value="C:cell surface"/>
    <property type="evidence" value="ECO:0007669"/>
    <property type="project" value="UniProtKB-SubCell"/>
</dbReference>
<keyword evidence="10 12" id="KW-0456">Lyase</keyword>
<dbReference type="GO" id="GO:0004634">
    <property type="term" value="F:phosphopyruvate hydratase activity"/>
    <property type="evidence" value="ECO:0007669"/>
    <property type="project" value="UniProtKB-UniRule"/>
</dbReference>
<dbReference type="InterPro" id="IPR020811">
    <property type="entry name" value="Enolase_N"/>
</dbReference>
<evidence type="ECO:0000313" key="19">
    <source>
        <dbReference type="Proteomes" id="UP000288758"/>
    </source>
</evidence>
<dbReference type="Gene3D" id="3.20.20.120">
    <property type="entry name" value="Enolase-like C-terminal domain"/>
    <property type="match status" value="1"/>
</dbReference>
<dbReference type="Pfam" id="PF03952">
    <property type="entry name" value="Enolase_N"/>
    <property type="match status" value="1"/>
</dbReference>
<dbReference type="GO" id="GO:0005576">
    <property type="term" value="C:extracellular region"/>
    <property type="evidence" value="ECO:0007669"/>
    <property type="project" value="UniProtKB-SubCell"/>
</dbReference>
<name>A0A410RSD2_CORCK</name>
<feature type="binding site" evidence="12 15">
    <location>
        <position position="314"/>
    </location>
    <ligand>
        <name>Mg(2+)</name>
        <dbReference type="ChEBI" id="CHEBI:18420"/>
    </ligand>
</feature>
<evidence type="ECO:0000256" key="5">
    <source>
        <dbReference type="ARBA" id="ARBA00022490"/>
    </source>
</evidence>
<dbReference type="SMART" id="SM01192">
    <property type="entry name" value="Enolase_C"/>
    <property type="match status" value="1"/>
</dbReference>
<feature type="binding site" evidence="14">
    <location>
        <begin position="366"/>
        <end position="369"/>
    </location>
    <ligand>
        <name>substrate</name>
    </ligand>
</feature>
<dbReference type="Gene3D" id="3.30.390.10">
    <property type="entry name" value="Enolase-like, N-terminal domain"/>
    <property type="match status" value="1"/>
</dbReference>
<dbReference type="Proteomes" id="UP000288758">
    <property type="component" value="Chromosome"/>
</dbReference>
<accession>A0A410RSD2</accession>
<feature type="binding site" evidence="14">
    <location>
        <position position="314"/>
    </location>
    <ligand>
        <name>substrate</name>
    </ligand>
</feature>
<dbReference type="EMBL" id="CP034669">
    <property type="protein sequence ID" value="QAT84807.1"/>
    <property type="molecule type" value="Genomic_DNA"/>
</dbReference>
<dbReference type="Pfam" id="PF00113">
    <property type="entry name" value="Enolase_C"/>
    <property type="match status" value="1"/>
</dbReference>
<evidence type="ECO:0000256" key="3">
    <source>
        <dbReference type="ARBA" id="ARBA00012058"/>
    </source>
</evidence>
<feature type="binding site" evidence="12 15">
    <location>
        <position position="287"/>
    </location>
    <ligand>
        <name>Mg(2+)</name>
        <dbReference type="ChEBI" id="CHEBI:18420"/>
    </ligand>
</feature>
<dbReference type="PRINTS" id="PR00148">
    <property type="entry name" value="ENOLASE"/>
</dbReference>
<dbReference type="FunFam" id="3.20.20.120:FF:000001">
    <property type="entry name" value="Enolase"/>
    <property type="match status" value="1"/>
</dbReference>
<dbReference type="SFLD" id="SFLDS00001">
    <property type="entry name" value="Enolase"/>
    <property type="match status" value="1"/>
</dbReference>
<feature type="domain" description="Enolase N-terminal" evidence="17">
    <location>
        <begin position="4"/>
        <end position="134"/>
    </location>
</feature>
<comment type="function">
    <text evidence="11 12">Catalyzes the reversible conversion of 2-phosphoglycerate (2-PG) into phosphoenolpyruvate (PEP). It is essential for the degradation of carbohydrates via glycolysis.</text>
</comment>
<evidence type="ECO:0000259" key="16">
    <source>
        <dbReference type="SMART" id="SM01192"/>
    </source>
</evidence>
<evidence type="ECO:0000313" key="18">
    <source>
        <dbReference type="EMBL" id="QAT84807.1"/>
    </source>
</evidence>
<evidence type="ECO:0000256" key="8">
    <source>
        <dbReference type="ARBA" id="ARBA00022842"/>
    </source>
</evidence>
<dbReference type="EC" id="4.2.1.11" evidence="3 12"/>
<proteinExistence type="inferred from homology"/>
<feature type="binding site" evidence="12">
    <location>
        <position position="390"/>
    </location>
    <ligand>
        <name>(2R)-2-phosphoglycerate</name>
        <dbReference type="ChEBI" id="CHEBI:58289"/>
    </ligand>
</feature>
<evidence type="ECO:0000259" key="17">
    <source>
        <dbReference type="SMART" id="SM01193"/>
    </source>
</evidence>
<comment type="catalytic activity">
    <reaction evidence="12">
        <text>(2R)-2-phosphoglycerate = phosphoenolpyruvate + H2O</text>
        <dbReference type="Rhea" id="RHEA:10164"/>
        <dbReference type="ChEBI" id="CHEBI:15377"/>
        <dbReference type="ChEBI" id="CHEBI:58289"/>
        <dbReference type="ChEBI" id="CHEBI:58702"/>
        <dbReference type="EC" id="4.2.1.11"/>
    </reaction>
</comment>
<evidence type="ECO:0000256" key="7">
    <source>
        <dbReference type="ARBA" id="ARBA00022723"/>
    </source>
</evidence>
<dbReference type="SFLD" id="SFLDF00002">
    <property type="entry name" value="enolase"/>
    <property type="match status" value="1"/>
</dbReference>
<protein>
    <recommendedName>
        <fullName evidence="4 12">Enolase</fullName>
        <ecNumber evidence="3 12">4.2.1.11</ecNumber>
    </recommendedName>
    <alternativeName>
        <fullName evidence="12">2-phospho-D-glycerate hydro-lyase</fullName>
    </alternativeName>
    <alternativeName>
        <fullName evidence="12">2-phosphoglycerate dehydratase</fullName>
    </alternativeName>
</protein>
<dbReference type="NCBIfam" id="TIGR01060">
    <property type="entry name" value="eno"/>
    <property type="match status" value="1"/>
</dbReference>
<dbReference type="PANTHER" id="PTHR11902:SF1">
    <property type="entry name" value="ENOLASE"/>
    <property type="match status" value="1"/>
</dbReference>
<keyword evidence="7 12" id="KW-0479">Metal-binding</keyword>
<evidence type="ECO:0000256" key="11">
    <source>
        <dbReference type="ARBA" id="ARBA00045763"/>
    </source>
</evidence>
<feature type="binding site" evidence="12">
    <location>
        <position position="163"/>
    </location>
    <ligand>
        <name>(2R)-2-phosphoglycerate</name>
        <dbReference type="ChEBI" id="CHEBI:58289"/>
    </ligand>
</feature>
<keyword evidence="5 12" id="KW-0963">Cytoplasm</keyword>
<evidence type="ECO:0000256" key="12">
    <source>
        <dbReference type="HAMAP-Rule" id="MF_00318"/>
    </source>
</evidence>
<comment type="cofactor">
    <cofactor evidence="15">
        <name>Mg(2+)</name>
        <dbReference type="ChEBI" id="CHEBI:18420"/>
    </cofactor>
    <text evidence="15">Mg(2+) is required for catalysis and for stabilizing the dimer.</text>
</comment>
<evidence type="ECO:0000256" key="2">
    <source>
        <dbReference type="ARBA" id="ARBA00009604"/>
    </source>
</evidence>
<gene>
    <name evidence="12 18" type="primary">eno</name>
    <name evidence="18" type="ORF">EJ065_3243</name>
</gene>
<dbReference type="GO" id="GO:0006096">
    <property type="term" value="P:glycolytic process"/>
    <property type="evidence" value="ECO:0007669"/>
    <property type="project" value="UniProtKB-UniRule"/>
</dbReference>
<comment type="pathway">
    <text evidence="1 12">Carbohydrate degradation; glycolysis; pyruvate from D-glyceraldehyde 3-phosphate: step 4/5.</text>
</comment>
<dbReference type="PANTHER" id="PTHR11902">
    <property type="entry name" value="ENOLASE"/>
    <property type="match status" value="1"/>
</dbReference>
<keyword evidence="9 12" id="KW-0324">Glycolysis</keyword>